<gene>
    <name evidence="5" type="ORF">QO231_05810</name>
</gene>
<comment type="caution">
    <text evidence="5">The sequence shown here is derived from an EMBL/GenBank/DDBJ whole genome shotgun (WGS) entry which is preliminary data.</text>
</comment>
<dbReference type="Proteomes" id="UP001255416">
    <property type="component" value="Unassembled WGS sequence"/>
</dbReference>
<keyword evidence="3" id="KW-0560">Oxidoreductase</keyword>
<proteinExistence type="predicted"/>
<dbReference type="SMART" id="SM01092">
    <property type="entry name" value="CO_deh_flav_C"/>
    <property type="match status" value="1"/>
</dbReference>
<dbReference type="Pfam" id="PF03450">
    <property type="entry name" value="CO_deh_flav_C"/>
    <property type="match status" value="1"/>
</dbReference>
<keyword evidence="6" id="KW-1185">Reference proteome</keyword>
<evidence type="ECO:0000313" key="6">
    <source>
        <dbReference type="Proteomes" id="UP001255416"/>
    </source>
</evidence>
<dbReference type="Gene3D" id="3.30.465.10">
    <property type="match status" value="1"/>
</dbReference>
<dbReference type="RefSeq" id="WP_316774206.1">
    <property type="nucleotide sequence ID" value="NZ_JASMWN010000003.1"/>
</dbReference>
<dbReference type="PROSITE" id="PS51387">
    <property type="entry name" value="FAD_PCMH"/>
    <property type="match status" value="1"/>
</dbReference>
<dbReference type="Gene3D" id="3.30.390.50">
    <property type="entry name" value="CO dehydrogenase flavoprotein, C-terminal domain"/>
    <property type="match status" value="1"/>
</dbReference>
<dbReference type="Gene3D" id="3.30.43.10">
    <property type="entry name" value="Uridine Diphospho-n-acetylenolpyruvylglucosamine Reductase, domain 2"/>
    <property type="match status" value="1"/>
</dbReference>
<dbReference type="PANTHER" id="PTHR42659">
    <property type="entry name" value="XANTHINE DEHYDROGENASE SUBUNIT C-RELATED"/>
    <property type="match status" value="1"/>
</dbReference>
<evidence type="ECO:0000256" key="3">
    <source>
        <dbReference type="ARBA" id="ARBA00023002"/>
    </source>
</evidence>
<evidence type="ECO:0000256" key="1">
    <source>
        <dbReference type="ARBA" id="ARBA00022630"/>
    </source>
</evidence>
<dbReference type="InterPro" id="IPR036683">
    <property type="entry name" value="CO_DH_flav_C_dom_sf"/>
</dbReference>
<dbReference type="InterPro" id="IPR002346">
    <property type="entry name" value="Mopterin_DH_FAD-bd"/>
</dbReference>
<dbReference type="InterPro" id="IPR016167">
    <property type="entry name" value="FAD-bd_PCMH_sub1"/>
</dbReference>
<evidence type="ECO:0000256" key="2">
    <source>
        <dbReference type="ARBA" id="ARBA00022827"/>
    </source>
</evidence>
<dbReference type="Pfam" id="PF00941">
    <property type="entry name" value="FAD_binding_5"/>
    <property type="match status" value="1"/>
</dbReference>
<protein>
    <submittedName>
        <fullName evidence="5">Xanthine dehydrogenase family protein subunit M</fullName>
    </submittedName>
</protein>
<evidence type="ECO:0000259" key="4">
    <source>
        <dbReference type="PROSITE" id="PS51387"/>
    </source>
</evidence>
<keyword evidence="2" id="KW-0274">FAD</keyword>
<feature type="domain" description="FAD-binding PCMH-type" evidence="4">
    <location>
        <begin position="1"/>
        <end position="173"/>
    </location>
</feature>
<organism evidence="5 6">
    <name type="scientific">Sedimentitalea todarodis</name>
    <dbReference type="NCBI Taxonomy" id="1631240"/>
    <lineage>
        <taxon>Bacteria</taxon>
        <taxon>Pseudomonadati</taxon>
        <taxon>Pseudomonadota</taxon>
        <taxon>Alphaproteobacteria</taxon>
        <taxon>Rhodobacterales</taxon>
        <taxon>Paracoccaceae</taxon>
        <taxon>Sedimentitalea</taxon>
    </lineage>
</organism>
<dbReference type="SUPFAM" id="SSF56176">
    <property type="entry name" value="FAD-binding/transporter-associated domain-like"/>
    <property type="match status" value="1"/>
</dbReference>
<name>A0ABU3VB38_9RHOB</name>
<sequence>MHYHTPTSFDDAIAIAAEASGTTRFLAGGTDVLVQMRADILTPDTLINIKGISGVQDITRMSDGGWQIGIAVSGAEMSEHPNLGSDWPGVVEATDLIGSTQIQGRCTMVGNLCNASPAADAVPAMVAAGASVTVTGPGGTRQVAVEDIPTGPGKTSLGTGEMITAVHLPPRASQGGDAYLRFIPRTEMDIAVVGCGINLRLDGETITEARVALGAVAPTVRLVPEAAEAIIGTTLDDAALAALAAAASAACSPIDDKRGTVKFRTHVAGVLAQRAAKIAYARAQGEKDS</sequence>
<evidence type="ECO:0000313" key="5">
    <source>
        <dbReference type="EMBL" id="MDU9003369.1"/>
    </source>
</evidence>
<dbReference type="EMBL" id="JASMWN010000003">
    <property type="protein sequence ID" value="MDU9003369.1"/>
    <property type="molecule type" value="Genomic_DNA"/>
</dbReference>
<dbReference type="InterPro" id="IPR005107">
    <property type="entry name" value="CO_DH_flav_C"/>
</dbReference>
<dbReference type="InterPro" id="IPR051312">
    <property type="entry name" value="Diverse_Substr_Oxidored"/>
</dbReference>
<dbReference type="PANTHER" id="PTHR42659:SF2">
    <property type="entry name" value="XANTHINE DEHYDROGENASE SUBUNIT C-RELATED"/>
    <property type="match status" value="1"/>
</dbReference>
<dbReference type="InterPro" id="IPR016169">
    <property type="entry name" value="FAD-bd_PCMH_sub2"/>
</dbReference>
<reference evidence="6" key="1">
    <citation type="submission" date="2023-05" db="EMBL/GenBank/DDBJ databases">
        <title>Sedimentitalea sp. nov. JM2-8.</title>
        <authorList>
            <person name="Huang J."/>
        </authorList>
    </citation>
    <scope>NUCLEOTIDE SEQUENCE [LARGE SCALE GENOMIC DNA]</scope>
    <source>
        <strain evidence="6">KHS03</strain>
    </source>
</reference>
<dbReference type="InterPro" id="IPR016166">
    <property type="entry name" value="FAD-bd_PCMH"/>
</dbReference>
<accession>A0ABU3VB38</accession>
<keyword evidence="1" id="KW-0285">Flavoprotein</keyword>
<dbReference type="InterPro" id="IPR036318">
    <property type="entry name" value="FAD-bd_PCMH-like_sf"/>
</dbReference>
<dbReference type="SUPFAM" id="SSF55447">
    <property type="entry name" value="CO dehydrogenase flavoprotein C-terminal domain-like"/>
    <property type="match status" value="1"/>
</dbReference>